<accession>A0A1M7HBQ8</accession>
<evidence type="ECO:0000313" key="2">
    <source>
        <dbReference type="Proteomes" id="UP000184375"/>
    </source>
</evidence>
<name>A0A1M7HBQ8_9FIRM</name>
<evidence type="ECO:0000313" key="1">
    <source>
        <dbReference type="EMBL" id="SHM25753.1"/>
    </source>
</evidence>
<dbReference type="AlphaFoldDB" id="A0A1M7HBQ8"/>
<evidence type="ECO:0008006" key="3">
    <source>
        <dbReference type="Google" id="ProtNLM"/>
    </source>
</evidence>
<proteinExistence type="predicted"/>
<dbReference type="EMBL" id="FRCR01000003">
    <property type="protein sequence ID" value="SHM25753.1"/>
    <property type="molecule type" value="Genomic_DNA"/>
</dbReference>
<dbReference type="InterPro" id="IPR024208">
    <property type="entry name" value="DUF3842"/>
</dbReference>
<dbReference type="STRING" id="447595.SAMN05660826_00565"/>
<reference evidence="2" key="1">
    <citation type="submission" date="2016-11" db="EMBL/GenBank/DDBJ databases">
        <authorList>
            <person name="Varghese N."/>
            <person name="Submissions S."/>
        </authorList>
    </citation>
    <scope>NUCLEOTIDE SEQUENCE [LARGE SCALE GENOMIC DNA]</scope>
    <source>
        <strain evidence="2">DSM 18802</strain>
    </source>
</reference>
<gene>
    <name evidence="1" type="ORF">SAMN05660826_00565</name>
</gene>
<keyword evidence="2" id="KW-1185">Reference proteome</keyword>
<dbReference type="RefSeq" id="WP_244269729.1">
    <property type="nucleotide sequence ID" value="NZ_FRCR01000003.1"/>
</dbReference>
<dbReference type="Proteomes" id="UP000184375">
    <property type="component" value="Unassembled WGS sequence"/>
</dbReference>
<sequence length="127" mass="13500">MKNDNSSCGWDGGGIGSQIVSLLRQDLPPELKIYALGTNSVATLSMMKEKANKGATGENAILYNINKVDVIVGSLGIVIPNCMMGEITPKIAEAIASCRAKKILIPLIDNEDITVLGIEKKAAFSCY</sequence>
<protein>
    <recommendedName>
        <fullName evidence="3">DUF3842 family protein</fullName>
    </recommendedName>
</protein>
<organism evidence="1 2">
    <name type="scientific">Caldanaerovirga acetigignens</name>
    <dbReference type="NCBI Taxonomy" id="447595"/>
    <lineage>
        <taxon>Bacteria</taxon>
        <taxon>Bacillati</taxon>
        <taxon>Bacillota</taxon>
        <taxon>Clostridia</taxon>
        <taxon>Thermosediminibacterales</taxon>
        <taxon>Thermosediminibacteraceae</taxon>
        <taxon>Caldanaerovirga</taxon>
    </lineage>
</organism>
<dbReference type="Pfam" id="PF12953">
    <property type="entry name" value="DUF3842"/>
    <property type="match status" value="1"/>
</dbReference>